<dbReference type="AlphaFoldDB" id="A0A4R8G4V4"/>
<evidence type="ECO:0000313" key="4">
    <source>
        <dbReference type="Proteomes" id="UP000295484"/>
    </source>
</evidence>
<organism evidence="3 4">
    <name type="scientific">Rhodovulum visakhapatnamense</name>
    <dbReference type="NCBI Taxonomy" id="364297"/>
    <lineage>
        <taxon>Bacteria</taxon>
        <taxon>Pseudomonadati</taxon>
        <taxon>Pseudomonadota</taxon>
        <taxon>Alphaproteobacteria</taxon>
        <taxon>Rhodobacterales</taxon>
        <taxon>Paracoccaceae</taxon>
        <taxon>Rhodovulum</taxon>
    </lineage>
</organism>
<feature type="chain" id="PRO_5020782226" evidence="1">
    <location>
        <begin position="27"/>
        <end position="159"/>
    </location>
</feature>
<name>A0A4R8G4V4_9RHOB</name>
<dbReference type="RefSeq" id="WP_134077074.1">
    <property type="nucleotide sequence ID" value="NZ_SOEB01000002.1"/>
</dbReference>
<dbReference type="InterPro" id="IPR025512">
    <property type="entry name" value="DUF4399"/>
</dbReference>
<protein>
    <submittedName>
        <fullName evidence="3">Uncharacterized protein DUF4399</fullName>
    </submittedName>
</protein>
<evidence type="ECO:0000256" key="1">
    <source>
        <dbReference type="SAM" id="SignalP"/>
    </source>
</evidence>
<comment type="caution">
    <text evidence="3">The sequence shown here is derived from an EMBL/GenBank/DDBJ whole genome shotgun (WGS) entry which is preliminary data.</text>
</comment>
<feature type="signal peptide" evidence="1">
    <location>
        <begin position="1"/>
        <end position="26"/>
    </location>
</feature>
<proteinExistence type="predicted"/>
<reference evidence="3 4" key="1">
    <citation type="submission" date="2019-03" db="EMBL/GenBank/DDBJ databases">
        <title>Genomic Encyclopedia of Type Strains, Phase IV (KMG-IV): sequencing the most valuable type-strain genomes for metagenomic binning, comparative biology and taxonomic classification.</title>
        <authorList>
            <person name="Goeker M."/>
        </authorList>
    </citation>
    <scope>NUCLEOTIDE SEQUENCE [LARGE SCALE GENOMIC DNA]</scope>
    <source>
        <strain evidence="3 4">JA181</strain>
    </source>
</reference>
<dbReference type="Proteomes" id="UP000295484">
    <property type="component" value="Unassembled WGS sequence"/>
</dbReference>
<keyword evidence="1" id="KW-0732">Signal</keyword>
<evidence type="ECO:0000259" key="2">
    <source>
        <dbReference type="Pfam" id="PF14347"/>
    </source>
</evidence>
<dbReference type="Pfam" id="PF14347">
    <property type="entry name" value="DUF4399"/>
    <property type="match status" value="1"/>
</dbReference>
<feature type="domain" description="DUF4399" evidence="2">
    <location>
        <begin position="67"/>
        <end position="159"/>
    </location>
</feature>
<dbReference type="EMBL" id="SOEB01000002">
    <property type="protein sequence ID" value="TDX33331.1"/>
    <property type="molecule type" value="Genomic_DNA"/>
</dbReference>
<gene>
    <name evidence="3" type="ORF">EV657_102208</name>
</gene>
<sequence>MYARPATLSPAKPFAVSCLVPSLAFAALTALAVPALADDHRTPSPDGARVFIVSPEDGATVSSPLSVVFGIEGMEVVPAGTDAPASGHHHLIVDAPQEGFDFSQAVPADDHHIHFGGGQTETTIELAPGPHTLWLLLGDANHVPHDPPVMSEPIEVMVE</sequence>
<accession>A0A4R8G4V4</accession>
<evidence type="ECO:0000313" key="3">
    <source>
        <dbReference type="EMBL" id="TDX33331.1"/>
    </source>
</evidence>